<dbReference type="RefSeq" id="WP_179764184.1">
    <property type="nucleotide sequence ID" value="NZ_BAAAUE010000009.1"/>
</dbReference>
<feature type="compositionally biased region" description="Pro residues" evidence="1">
    <location>
        <begin position="17"/>
        <end position="29"/>
    </location>
</feature>
<dbReference type="EMBL" id="JACCCF010000001">
    <property type="protein sequence ID" value="NYE42954.1"/>
    <property type="molecule type" value="Genomic_DNA"/>
</dbReference>
<reference evidence="2 3" key="1">
    <citation type="submission" date="2020-07" db="EMBL/GenBank/DDBJ databases">
        <title>Sequencing the genomes of 1000 actinobacteria strains.</title>
        <authorList>
            <person name="Klenk H.-P."/>
        </authorList>
    </citation>
    <scope>NUCLEOTIDE SEQUENCE [LARGE SCALE GENOMIC DNA]</scope>
    <source>
        <strain evidence="2 3">DSM 41455</strain>
    </source>
</reference>
<gene>
    <name evidence="2" type="ORF">HEB29_003965</name>
</gene>
<evidence type="ECO:0000256" key="1">
    <source>
        <dbReference type="SAM" id="MobiDB-lite"/>
    </source>
</evidence>
<feature type="region of interest" description="Disordered" evidence="1">
    <location>
        <begin position="1"/>
        <end position="30"/>
    </location>
</feature>
<evidence type="ECO:0000313" key="2">
    <source>
        <dbReference type="EMBL" id="NYE42954.1"/>
    </source>
</evidence>
<organism evidence="2 3">
    <name type="scientific">Streptomyces fulvorobeus</name>
    <dbReference type="NCBI Taxonomy" id="284028"/>
    <lineage>
        <taxon>Bacteria</taxon>
        <taxon>Bacillati</taxon>
        <taxon>Actinomycetota</taxon>
        <taxon>Actinomycetes</taxon>
        <taxon>Kitasatosporales</taxon>
        <taxon>Streptomycetaceae</taxon>
        <taxon>Streptomyces</taxon>
    </lineage>
</organism>
<dbReference type="AlphaFoldDB" id="A0A7Y9HFB2"/>
<accession>A0A7Y9HFB2</accession>
<proteinExistence type="predicted"/>
<protein>
    <recommendedName>
        <fullName evidence="4">Prevent-host-death protein</fullName>
    </recommendedName>
</protein>
<evidence type="ECO:0000313" key="3">
    <source>
        <dbReference type="Proteomes" id="UP000530403"/>
    </source>
</evidence>
<dbReference type="Proteomes" id="UP000530403">
    <property type="component" value="Unassembled WGS sequence"/>
</dbReference>
<evidence type="ECO:0008006" key="4">
    <source>
        <dbReference type="Google" id="ProtNLM"/>
    </source>
</evidence>
<comment type="caution">
    <text evidence="2">The sequence shown here is derived from an EMBL/GenBank/DDBJ whole genome shotgun (WGS) entry which is preliminary data.</text>
</comment>
<name>A0A7Y9HFB2_9ACTN</name>
<sequence length="63" mass="6695">MNDGRPIVVSRAGEPVPMVPPPPPPPSPPKVLRVGRGSLRGRIRIAADFDEPPATIAEAFGMR</sequence>